<evidence type="ECO:0000313" key="6">
    <source>
        <dbReference type="EMBL" id="MFC5640413.1"/>
    </source>
</evidence>
<dbReference type="PANTHER" id="PTHR43055:SF1">
    <property type="entry name" value="FORMATE-DEPENDENT PHOSPHORIBOSYLGLYCINAMIDE FORMYLTRANSFERASE"/>
    <property type="match status" value="1"/>
</dbReference>
<evidence type="ECO:0000256" key="1">
    <source>
        <dbReference type="ARBA" id="ARBA00022598"/>
    </source>
</evidence>
<dbReference type="PROSITE" id="PS50975">
    <property type="entry name" value="ATP_GRASP"/>
    <property type="match status" value="1"/>
</dbReference>
<evidence type="ECO:0000313" key="7">
    <source>
        <dbReference type="Proteomes" id="UP001596066"/>
    </source>
</evidence>
<evidence type="ECO:0000256" key="4">
    <source>
        <dbReference type="PROSITE-ProRule" id="PRU00409"/>
    </source>
</evidence>
<protein>
    <submittedName>
        <fullName evidence="6">ATP-grasp domain-containing protein</fullName>
    </submittedName>
</protein>
<dbReference type="Pfam" id="PF02786">
    <property type="entry name" value="CPSase_L_D2"/>
    <property type="match status" value="1"/>
</dbReference>
<dbReference type="Pfam" id="PF18604">
    <property type="entry name" value="PreAtp-grasp"/>
    <property type="match status" value="1"/>
</dbReference>
<organism evidence="6 7">
    <name type="scientific">Kitasatospora cinereorecta</name>
    <dbReference type="NCBI Taxonomy" id="285560"/>
    <lineage>
        <taxon>Bacteria</taxon>
        <taxon>Bacillati</taxon>
        <taxon>Actinomycetota</taxon>
        <taxon>Actinomycetes</taxon>
        <taxon>Kitasatosporales</taxon>
        <taxon>Streptomycetaceae</taxon>
        <taxon>Kitasatospora</taxon>
    </lineage>
</organism>
<reference evidence="7" key="1">
    <citation type="journal article" date="2019" name="Int. J. Syst. Evol. Microbiol.">
        <title>The Global Catalogue of Microorganisms (GCM) 10K type strain sequencing project: providing services to taxonomists for standard genome sequencing and annotation.</title>
        <authorList>
            <consortium name="The Broad Institute Genomics Platform"/>
            <consortium name="The Broad Institute Genome Sequencing Center for Infectious Disease"/>
            <person name="Wu L."/>
            <person name="Ma J."/>
        </authorList>
    </citation>
    <scope>NUCLEOTIDE SEQUENCE [LARGE SCALE GENOMIC DNA]</scope>
    <source>
        <strain evidence="7">CGMCC 4.1622</strain>
    </source>
</reference>
<proteinExistence type="predicted"/>
<comment type="caution">
    <text evidence="6">The sequence shown here is derived from an EMBL/GenBank/DDBJ whole genome shotgun (WGS) entry which is preliminary data.</text>
</comment>
<gene>
    <name evidence="6" type="ORF">ACFPZF_03475</name>
</gene>
<accession>A0ABW0V4M1</accession>
<evidence type="ECO:0000259" key="5">
    <source>
        <dbReference type="PROSITE" id="PS50975"/>
    </source>
</evidence>
<evidence type="ECO:0000256" key="2">
    <source>
        <dbReference type="ARBA" id="ARBA00022741"/>
    </source>
</evidence>
<keyword evidence="3 4" id="KW-0067">ATP-binding</keyword>
<keyword evidence="7" id="KW-1185">Reference proteome</keyword>
<dbReference type="RefSeq" id="WP_346141416.1">
    <property type="nucleotide sequence ID" value="NZ_BAAAUA010000004.1"/>
</dbReference>
<feature type="domain" description="ATP-grasp" evidence="5">
    <location>
        <begin position="175"/>
        <end position="376"/>
    </location>
</feature>
<dbReference type="InterPro" id="IPR005479">
    <property type="entry name" value="CPAse_ATP-bd"/>
</dbReference>
<keyword evidence="1" id="KW-0436">Ligase</keyword>
<sequence length="467" mass="49872">MAAAHHPAPAGGFTARLKTALVGDPTARFVYLNNFEVERVWGQGEPRLPGTGLSFSSATVNRIEEVGVLLADEHDAVVLKDAVDPGYAAYLRALGAAEGRHLTVDRNDPARSVTLDALDSPRLLAALRELADGRTHLMPLGISADEERLAEAAGLPLAGPSAAVCKQVNGKVFSRELIDAAGLTQVPGTVCRTLAELRAALAEHPPAPGSPVVVKESLGVSGRGMVVLEDAQRAERLLRMLARRTAEDGPVQVVVERWIDKRADLNYQFVVGRDGTVGFETVKTALTENGVHRGHLFPPALRPEQLEELRGAAEVIGKELAAAGYFGLVGVDALLAADDTLYPCLEINARFNMATYQNRIAERLVPAGSCALATTFDLKPGRPYSFDELRAALGGLLLDRADGDRADGDRGPRGVLINNFATLNATVLADGKPYGRLYAICVGDDEADVRRTRDRAQTLLTEMVATP</sequence>
<dbReference type="InterPro" id="IPR040754">
    <property type="entry name" value="PreAtp-grasp"/>
</dbReference>
<name>A0ABW0V4M1_9ACTN</name>
<dbReference type="SUPFAM" id="SSF56059">
    <property type="entry name" value="Glutathione synthetase ATP-binding domain-like"/>
    <property type="match status" value="1"/>
</dbReference>
<dbReference type="Proteomes" id="UP001596066">
    <property type="component" value="Unassembled WGS sequence"/>
</dbReference>
<dbReference type="InterPro" id="IPR011761">
    <property type="entry name" value="ATP-grasp"/>
</dbReference>
<dbReference type="Gene3D" id="3.30.470.20">
    <property type="entry name" value="ATP-grasp fold, B domain"/>
    <property type="match status" value="1"/>
</dbReference>
<dbReference type="PANTHER" id="PTHR43055">
    <property type="entry name" value="FORMATE-DEPENDENT PHOSPHORIBOSYLGLYCINAMIDE FORMYLTRANSFERASE"/>
    <property type="match status" value="1"/>
</dbReference>
<dbReference type="EMBL" id="JBHSOC010000004">
    <property type="protein sequence ID" value="MFC5640413.1"/>
    <property type="molecule type" value="Genomic_DNA"/>
</dbReference>
<evidence type="ECO:0000256" key="3">
    <source>
        <dbReference type="ARBA" id="ARBA00022840"/>
    </source>
</evidence>
<keyword evidence="2 4" id="KW-0547">Nucleotide-binding</keyword>